<dbReference type="EC" id="3.1.-.-" evidence="6"/>
<dbReference type="PANTHER" id="PTHR35901:SF1">
    <property type="entry name" value="EXONUCLEASE VAPC9"/>
    <property type="match status" value="1"/>
</dbReference>
<evidence type="ECO:0000256" key="4">
    <source>
        <dbReference type="ARBA" id="ARBA00022801"/>
    </source>
</evidence>
<feature type="binding site" evidence="6">
    <location>
        <position position="8"/>
    </location>
    <ligand>
        <name>Mg(2+)</name>
        <dbReference type="ChEBI" id="CHEBI:18420"/>
    </ligand>
</feature>
<dbReference type="InterPro" id="IPR002716">
    <property type="entry name" value="PIN_dom"/>
</dbReference>
<dbReference type="GO" id="GO:0016787">
    <property type="term" value="F:hydrolase activity"/>
    <property type="evidence" value="ECO:0007669"/>
    <property type="project" value="UniProtKB-KW"/>
</dbReference>
<gene>
    <name evidence="6" type="primary">vapC</name>
    <name evidence="8" type="ORF">GTP56_19585</name>
</gene>
<keyword evidence="6" id="KW-0800">Toxin</keyword>
<evidence type="ECO:0000256" key="2">
    <source>
        <dbReference type="ARBA" id="ARBA00022722"/>
    </source>
</evidence>
<evidence type="ECO:0000256" key="6">
    <source>
        <dbReference type="HAMAP-Rule" id="MF_00265"/>
    </source>
</evidence>
<dbReference type="HAMAP" id="MF_00265">
    <property type="entry name" value="VapC_Nob1"/>
    <property type="match status" value="1"/>
</dbReference>
<feature type="binding site" evidence="6">
    <location>
        <position position="107"/>
    </location>
    <ligand>
        <name>Mg(2+)</name>
        <dbReference type="ChEBI" id="CHEBI:18420"/>
    </ligand>
</feature>
<comment type="cofactor">
    <cofactor evidence="6">
        <name>Mg(2+)</name>
        <dbReference type="ChEBI" id="CHEBI:18420"/>
    </cofactor>
</comment>
<keyword evidence="3 6" id="KW-0479">Metal-binding</keyword>
<evidence type="ECO:0000313" key="9">
    <source>
        <dbReference type="Proteomes" id="UP000469734"/>
    </source>
</evidence>
<accession>A0A7X4KJ97</accession>
<dbReference type="AlphaFoldDB" id="A0A7X4KJ97"/>
<dbReference type="Pfam" id="PF01850">
    <property type="entry name" value="PIN"/>
    <property type="match status" value="1"/>
</dbReference>
<keyword evidence="5 6" id="KW-0460">Magnesium</keyword>
<comment type="function">
    <text evidence="6">Toxic component of a toxin-antitoxin (TA) system. An RNase.</text>
</comment>
<feature type="domain" description="PIN" evidence="7">
    <location>
        <begin position="6"/>
        <end position="133"/>
    </location>
</feature>
<dbReference type="InterPro" id="IPR051619">
    <property type="entry name" value="TypeII_TA_RNase_PINc/VapC"/>
</dbReference>
<dbReference type="InterPro" id="IPR022907">
    <property type="entry name" value="VapC_family"/>
</dbReference>
<protein>
    <recommendedName>
        <fullName evidence="6">Ribonuclease VapC</fullName>
        <shortName evidence="6">RNase VapC</shortName>
        <ecNumber evidence="6">3.1.-.-</ecNumber>
    </recommendedName>
    <alternativeName>
        <fullName evidence="6">Toxin VapC</fullName>
    </alternativeName>
</protein>
<dbReference type="Proteomes" id="UP000469734">
    <property type="component" value="Unassembled WGS sequence"/>
</dbReference>
<evidence type="ECO:0000256" key="1">
    <source>
        <dbReference type="ARBA" id="ARBA00022649"/>
    </source>
</evidence>
<dbReference type="GO" id="GO:0000287">
    <property type="term" value="F:magnesium ion binding"/>
    <property type="evidence" value="ECO:0007669"/>
    <property type="project" value="UniProtKB-UniRule"/>
</dbReference>
<keyword evidence="1 6" id="KW-1277">Toxin-antitoxin system</keyword>
<keyword evidence="2 6" id="KW-0540">Nuclease</keyword>
<dbReference type="InterPro" id="IPR029060">
    <property type="entry name" value="PIN-like_dom_sf"/>
</dbReference>
<sequence>MAEGFVLDASVTIRWALHDGTVADRTYADKVLDSFVNGTAMVPALWATEVVHVLRCAEQAGQLGEAAVAAFLYQLGQLPISSDSAAPIGLQLAVAAVSREFRLSGYDAQYLELARRLGLPLATLDKDLRRAAKKAGVSIYL</sequence>
<dbReference type="PANTHER" id="PTHR35901">
    <property type="entry name" value="RIBONUCLEASE VAPC3"/>
    <property type="match status" value="1"/>
</dbReference>
<dbReference type="SUPFAM" id="SSF88723">
    <property type="entry name" value="PIN domain-like"/>
    <property type="match status" value="1"/>
</dbReference>
<evidence type="ECO:0000256" key="3">
    <source>
        <dbReference type="ARBA" id="ARBA00022723"/>
    </source>
</evidence>
<dbReference type="CDD" id="cd09873">
    <property type="entry name" value="PIN_Pae0151-like"/>
    <property type="match status" value="1"/>
</dbReference>
<name>A0A7X4KJ97_9BURK</name>
<organism evidence="8 9">
    <name type="scientific">Duganella margarita</name>
    <dbReference type="NCBI Taxonomy" id="2692170"/>
    <lineage>
        <taxon>Bacteria</taxon>
        <taxon>Pseudomonadati</taxon>
        <taxon>Pseudomonadota</taxon>
        <taxon>Betaproteobacteria</taxon>
        <taxon>Burkholderiales</taxon>
        <taxon>Oxalobacteraceae</taxon>
        <taxon>Telluria group</taxon>
        <taxon>Duganella</taxon>
    </lineage>
</organism>
<evidence type="ECO:0000256" key="5">
    <source>
        <dbReference type="ARBA" id="ARBA00022842"/>
    </source>
</evidence>
<dbReference type="GO" id="GO:0090729">
    <property type="term" value="F:toxin activity"/>
    <property type="evidence" value="ECO:0007669"/>
    <property type="project" value="UniProtKB-KW"/>
</dbReference>
<evidence type="ECO:0000259" key="7">
    <source>
        <dbReference type="Pfam" id="PF01850"/>
    </source>
</evidence>
<evidence type="ECO:0000313" key="8">
    <source>
        <dbReference type="EMBL" id="MYM74378.1"/>
    </source>
</evidence>
<dbReference type="GO" id="GO:0004540">
    <property type="term" value="F:RNA nuclease activity"/>
    <property type="evidence" value="ECO:0007669"/>
    <property type="project" value="InterPro"/>
</dbReference>
<comment type="similarity">
    <text evidence="6">Belongs to the PINc/VapC protein family.</text>
</comment>
<reference evidence="8 9" key="1">
    <citation type="submission" date="2019-12" db="EMBL/GenBank/DDBJ databases">
        <title>Novel species isolated from a subtropical stream in China.</title>
        <authorList>
            <person name="Lu H."/>
        </authorList>
    </citation>
    <scope>NUCLEOTIDE SEQUENCE [LARGE SCALE GENOMIC DNA]</scope>
    <source>
        <strain evidence="8 9">FT134W</strain>
    </source>
</reference>
<comment type="caution">
    <text evidence="8">The sequence shown here is derived from an EMBL/GenBank/DDBJ whole genome shotgun (WGS) entry which is preliminary data.</text>
</comment>
<dbReference type="Gene3D" id="3.40.50.1010">
    <property type="entry name" value="5'-nuclease"/>
    <property type="match status" value="1"/>
</dbReference>
<keyword evidence="4 6" id="KW-0378">Hydrolase</keyword>
<dbReference type="EMBL" id="WWCR01000023">
    <property type="protein sequence ID" value="MYM74378.1"/>
    <property type="molecule type" value="Genomic_DNA"/>
</dbReference>
<dbReference type="RefSeq" id="WP_161051339.1">
    <property type="nucleotide sequence ID" value="NZ_WWCR01000023.1"/>
</dbReference>
<dbReference type="InterPro" id="IPR044153">
    <property type="entry name" value="PIN_Pae0151-like"/>
</dbReference>
<proteinExistence type="inferred from homology"/>